<feature type="transmembrane region" description="Helical" evidence="6">
    <location>
        <begin position="90"/>
        <end position="109"/>
    </location>
</feature>
<protein>
    <submittedName>
        <fullName evidence="7">Polysaccharide biosynthesis family protein</fullName>
    </submittedName>
</protein>
<evidence type="ECO:0000256" key="3">
    <source>
        <dbReference type="ARBA" id="ARBA00022692"/>
    </source>
</evidence>
<dbReference type="PATRIC" id="fig|1405.8.peg.2413"/>
<comment type="caution">
    <text evidence="7">The sequence shown here is derived from an EMBL/GenBank/DDBJ whole genome shotgun (WGS) entry which is preliminary data.</text>
</comment>
<feature type="transmembrane region" description="Helical" evidence="6">
    <location>
        <begin position="12"/>
        <end position="37"/>
    </location>
</feature>
<keyword evidence="10" id="KW-1185">Reference proteome</keyword>
<dbReference type="PANTHER" id="PTHR30250">
    <property type="entry name" value="PST FAMILY PREDICTED COLANIC ACID TRANSPORTER"/>
    <property type="match status" value="1"/>
</dbReference>
<keyword evidence="5 6" id="KW-0472">Membrane</keyword>
<feature type="transmembrane region" description="Helical" evidence="6">
    <location>
        <begin position="330"/>
        <end position="353"/>
    </location>
</feature>
<accession>A0A090YIK4</accession>
<feature type="transmembrane region" description="Helical" evidence="6">
    <location>
        <begin position="464"/>
        <end position="484"/>
    </location>
</feature>
<evidence type="ECO:0000313" key="8">
    <source>
        <dbReference type="EMBL" id="RFT64819.1"/>
    </source>
</evidence>
<dbReference type="RefSeq" id="WP_042980981.1">
    <property type="nucleotide sequence ID" value="NZ_JMQC01000008.1"/>
</dbReference>
<feature type="transmembrane region" description="Helical" evidence="6">
    <location>
        <begin position="399"/>
        <end position="420"/>
    </location>
</feature>
<evidence type="ECO:0000256" key="4">
    <source>
        <dbReference type="ARBA" id="ARBA00022989"/>
    </source>
</evidence>
<keyword evidence="4 6" id="KW-1133">Transmembrane helix</keyword>
<dbReference type="InterPro" id="IPR050833">
    <property type="entry name" value="Poly_Biosynth_Transport"/>
</dbReference>
<evidence type="ECO:0000256" key="5">
    <source>
        <dbReference type="ARBA" id="ARBA00023136"/>
    </source>
</evidence>
<feature type="transmembrane region" description="Helical" evidence="6">
    <location>
        <begin position="180"/>
        <end position="201"/>
    </location>
</feature>
<feature type="transmembrane region" description="Helical" evidence="6">
    <location>
        <begin position="152"/>
        <end position="174"/>
    </location>
</feature>
<evidence type="ECO:0000256" key="2">
    <source>
        <dbReference type="ARBA" id="ARBA00022475"/>
    </source>
</evidence>
<feature type="transmembrane region" description="Helical" evidence="6">
    <location>
        <begin position="49"/>
        <end position="69"/>
    </location>
</feature>
<sequence length="515" mass="58235">MRVKNSIINISAGIGSQVIITLLSFVSRTIFITYLGVEYLGVNGLFTNILGMLSLAEAGIGSAIIYNLYKPVAENNQDRINMLMNFYRKAYMAIALIVLLLGLLLLPFLGYIAKDAKVDNIHFIYIIFLINTASSYLFSYKTSFLNVCQKGYIVTGIYSISSIISTCVKIGILYFTHSYILYLIIDIIITISTSAFLAILVDKMYPFLKNKAASKLDSETKSNIVKNVKALVLHNIGGYIVFGTDNMLIASFVSVTAVGLYSNYYMLINICRTFINQIFDNINHSVGNLVAKESDEKIYSIFKVTMLCNFWIYSFFSIFLYIIMQPFITLWIGSKFIMDISVLIILMMNFYVSGMRRSISMVKTTSGIFHEDRYAPFLEAAVNLLASIVLVQYMGITGVFIGTLISTLVVPFWIAPYLVYKKVFRKPVRDYFFKYTYYVMIGLGACVITSLICGLIPYNGLLELILRGMICLIIPNAIYVFVFYKTDEFKYLFGVVKSIMGNLRVKIQSNKKGTF</sequence>
<feature type="transmembrane region" description="Helical" evidence="6">
    <location>
        <begin position="121"/>
        <end position="140"/>
    </location>
</feature>
<dbReference type="Pfam" id="PF01943">
    <property type="entry name" value="Polysacc_synt"/>
    <property type="match status" value="1"/>
</dbReference>
<dbReference type="EMBL" id="JMQC01000008">
    <property type="protein sequence ID" value="KFM98618.1"/>
    <property type="molecule type" value="Genomic_DNA"/>
</dbReference>
<evidence type="ECO:0000313" key="9">
    <source>
        <dbReference type="Proteomes" id="UP000029389"/>
    </source>
</evidence>
<organism evidence="7 9">
    <name type="scientific">Bacillus clarus</name>
    <dbReference type="NCBI Taxonomy" id="2338372"/>
    <lineage>
        <taxon>Bacteria</taxon>
        <taxon>Bacillati</taxon>
        <taxon>Bacillota</taxon>
        <taxon>Bacilli</taxon>
        <taxon>Bacillales</taxon>
        <taxon>Bacillaceae</taxon>
        <taxon>Bacillus</taxon>
        <taxon>Bacillus cereus group</taxon>
    </lineage>
</organism>
<evidence type="ECO:0000313" key="7">
    <source>
        <dbReference type="EMBL" id="KFM98618.1"/>
    </source>
</evidence>
<dbReference type="Proteomes" id="UP000029389">
    <property type="component" value="Unassembled WGS sequence"/>
</dbReference>
<evidence type="ECO:0000256" key="6">
    <source>
        <dbReference type="SAM" id="Phobius"/>
    </source>
</evidence>
<dbReference type="AlphaFoldDB" id="A0A090YIK4"/>
<dbReference type="EMBL" id="QVOD01000033">
    <property type="protein sequence ID" value="RFT64819.1"/>
    <property type="molecule type" value="Genomic_DNA"/>
</dbReference>
<keyword evidence="3 6" id="KW-0812">Transmembrane</keyword>
<proteinExistence type="predicted"/>
<comment type="subcellular location">
    <subcellularLocation>
        <location evidence="1">Cell membrane</location>
        <topology evidence="1">Multi-pass membrane protein</topology>
    </subcellularLocation>
</comment>
<keyword evidence="2" id="KW-1003">Cell membrane</keyword>
<feature type="transmembrane region" description="Helical" evidence="6">
    <location>
        <begin position="301"/>
        <end position="324"/>
    </location>
</feature>
<dbReference type="PANTHER" id="PTHR30250:SF26">
    <property type="entry name" value="PSMA PROTEIN"/>
    <property type="match status" value="1"/>
</dbReference>
<gene>
    <name evidence="8" type="ORF">D0U04_21410</name>
    <name evidence="7" type="ORF">DJ93_2232</name>
</gene>
<dbReference type="InterPro" id="IPR002797">
    <property type="entry name" value="Polysacc_synth"/>
</dbReference>
<evidence type="ECO:0000256" key="1">
    <source>
        <dbReference type="ARBA" id="ARBA00004651"/>
    </source>
</evidence>
<reference evidence="7 9" key="1">
    <citation type="submission" date="2014-04" db="EMBL/GenBank/DDBJ databases">
        <authorList>
            <person name="Bishop-Lilly K.A."/>
            <person name="Broomall S.M."/>
            <person name="Chain P.S."/>
            <person name="Chertkov O."/>
            <person name="Coyne S.R."/>
            <person name="Daligault H.E."/>
            <person name="Davenport K.W."/>
            <person name="Erkkila T."/>
            <person name="Frey K.G."/>
            <person name="Gibbons H.S."/>
            <person name="Gu W."/>
            <person name="Jaissle J."/>
            <person name="Johnson S.L."/>
            <person name="Koroleva G.I."/>
            <person name="Ladner J.T."/>
            <person name="Lo C.-C."/>
            <person name="Minogue T.D."/>
            <person name="Munk C."/>
            <person name="Palacios G.F."/>
            <person name="Redden C.L."/>
            <person name="Rosenzweig C.N."/>
            <person name="Scholz M.B."/>
            <person name="Teshima H."/>
            <person name="Xu Y."/>
        </authorList>
    </citation>
    <scope>NUCLEOTIDE SEQUENCE [LARGE SCALE GENOMIC DNA]</scope>
    <source>
        <strain evidence="7 9">BHP</strain>
    </source>
</reference>
<feature type="transmembrane region" description="Helical" evidence="6">
    <location>
        <begin position="432"/>
        <end position="458"/>
    </location>
</feature>
<feature type="transmembrane region" description="Helical" evidence="6">
    <location>
        <begin position="374"/>
        <end position="393"/>
    </location>
</feature>
<dbReference type="GO" id="GO:0005886">
    <property type="term" value="C:plasma membrane"/>
    <property type="evidence" value="ECO:0007669"/>
    <property type="project" value="UniProtKB-SubCell"/>
</dbReference>
<dbReference type="Proteomes" id="UP000264294">
    <property type="component" value="Unassembled WGS sequence"/>
</dbReference>
<name>A0A090YIK4_9BACI</name>
<evidence type="ECO:0000313" key="10">
    <source>
        <dbReference type="Proteomes" id="UP000264294"/>
    </source>
</evidence>
<reference evidence="8 10" key="2">
    <citation type="submission" date="2018-08" db="EMBL/GenBank/DDBJ databases">
        <title>Bacillus clarus sp. nov. strain PS00077A.</title>
        <authorList>
            <person name="Mendez Acevedo M."/>
            <person name="Carroll L."/>
            <person name="Mukherjee M."/>
            <person name="Wiedmann M."/>
            <person name="Kovac J."/>
        </authorList>
    </citation>
    <scope>NUCLEOTIDE SEQUENCE [LARGE SCALE GENOMIC DNA]</scope>
    <source>
        <strain evidence="8 10">PS00077A</strain>
    </source>
</reference>